<evidence type="ECO:0000313" key="1">
    <source>
        <dbReference type="EMBL" id="RRQ52726.1"/>
    </source>
</evidence>
<keyword evidence="2" id="KW-1185">Reference proteome</keyword>
<dbReference type="Proteomes" id="UP000268553">
    <property type="component" value="Unassembled WGS sequence"/>
</dbReference>
<dbReference type="RefSeq" id="WP_125230740.1">
    <property type="nucleotide sequence ID" value="NZ_RWJI01000001.1"/>
</dbReference>
<reference evidence="1 2" key="1">
    <citation type="submission" date="2018-12" db="EMBL/GenBank/DDBJ databases">
        <authorList>
            <person name="Kim S.-J."/>
            <person name="Jung G.-Y."/>
        </authorList>
    </citation>
    <scope>NUCLEOTIDE SEQUENCE [LARGE SCALE GENOMIC DNA]</scope>
    <source>
        <strain evidence="1 2">03SU3-P</strain>
    </source>
</reference>
<dbReference type="AlphaFoldDB" id="A0A3R8R600"/>
<name>A0A3R8R600_9SPHN</name>
<protein>
    <submittedName>
        <fullName evidence="1">Multidrug transporter</fullName>
    </submittedName>
</protein>
<dbReference type="InterPro" id="IPR010836">
    <property type="entry name" value="SapC"/>
</dbReference>
<organism evidence="1 2">
    <name type="scientific">Sphingorhabdus wooponensis</name>
    <dbReference type="NCBI Taxonomy" id="940136"/>
    <lineage>
        <taxon>Bacteria</taxon>
        <taxon>Pseudomonadati</taxon>
        <taxon>Pseudomonadota</taxon>
        <taxon>Alphaproteobacteria</taxon>
        <taxon>Sphingomonadales</taxon>
        <taxon>Sphingomonadaceae</taxon>
        <taxon>Sphingorhabdus</taxon>
    </lineage>
</organism>
<evidence type="ECO:0000313" key="2">
    <source>
        <dbReference type="Proteomes" id="UP000268553"/>
    </source>
</evidence>
<comment type="caution">
    <text evidence="1">The sequence shown here is derived from an EMBL/GenBank/DDBJ whole genome shotgun (WGS) entry which is preliminary data.</text>
</comment>
<dbReference type="EMBL" id="RWJI01000001">
    <property type="protein sequence ID" value="RRQ52726.1"/>
    <property type="molecule type" value="Genomic_DNA"/>
</dbReference>
<gene>
    <name evidence="1" type="ORF">D7D48_07850</name>
</gene>
<dbReference type="Pfam" id="PF07277">
    <property type="entry name" value="SapC"/>
    <property type="match status" value="1"/>
</dbReference>
<dbReference type="OrthoDB" id="9806524at2"/>
<sequence>MATAPQAANLPLLYNDLVPLSSNDHATWKSRMLENAKFLEGQHAIPLTIEEFVPASRTYPIIFSASENPVPLVLMGMNEGVNTFMNDEGHFERPVYIPAYVRRYPFLLAKLRPDADELSLCFDPSSGAVGEFEEGLPMFDDGKPSENTQAILKFCEDFENAGAQTHAFVEELKKLDLLMDGEVSIQQEGQEQPFIYRGFKMVDENKLRELRGDTVRKLNQNGILALIHAHLFSLQLMREIFAVQVAQGKTPQVTELPST</sequence>
<proteinExistence type="predicted"/>
<accession>A0A3R8R600</accession>